<dbReference type="EMBL" id="JNBR01002278">
    <property type="protein sequence ID" value="OQR83188.1"/>
    <property type="molecule type" value="Genomic_DNA"/>
</dbReference>
<feature type="non-terminal residue" evidence="1">
    <location>
        <position position="200"/>
    </location>
</feature>
<gene>
    <name evidence="1" type="ORF">ACHHYP_14991</name>
</gene>
<reference evidence="1 2" key="1">
    <citation type="journal article" date="2014" name="Genome Biol. Evol.">
        <title>The secreted proteins of Achlya hypogyna and Thraustotheca clavata identify the ancestral oomycete secretome and reveal gene acquisitions by horizontal gene transfer.</title>
        <authorList>
            <person name="Misner I."/>
            <person name="Blouin N."/>
            <person name="Leonard G."/>
            <person name="Richards T.A."/>
            <person name="Lane C.E."/>
        </authorList>
    </citation>
    <scope>NUCLEOTIDE SEQUENCE [LARGE SCALE GENOMIC DNA]</scope>
    <source>
        <strain evidence="1 2">ATCC 48635</strain>
    </source>
</reference>
<sequence>MNSQPCWVDFNATFEVAHTLVRQQRCRDRYQANAAVYIEAILRNQNMAAFAVMWAPTGQNFEVTYQRGLRETQRGRDFLASLPTERPTTSVEQELAYWRSFNVTHFTLQWQNRWQPGITETIVLENAFGMQQQVTLKAQDQVTGPWSSQSLYWLPLQDTFSGQLMNRSFIRGTSRYFGANVTTLGLATVNIEAFRGIADA</sequence>
<organism evidence="1 2">
    <name type="scientific">Achlya hypogyna</name>
    <name type="common">Oomycete</name>
    <name type="synonym">Protoachlya hypogyna</name>
    <dbReference type="NCBI Taxonomy" id="1202772"/>
    <lineage>
        <taxon>Eukaryota</taxon>
        <taxon>Sar</taxon>
        <taxon>Stramenopiles</taxon>
        <taxon>Oomycota</taxon>
        <taxon>Saprolegniomycetes</taxon>
        <taxon>Saprolegniales</taxon>
        <taxon>Achlyaceae</taxon>
        <taxon>Achlya</taxon>
    </lineage>
</organism>
<accession>A0A1V9YBX0</accession>
<keyword evidence="2" id="KW-1185">Reference proteome</keyword>
<proteinExistence type="predicted"/>
<dbReference type="Proteomes" id="UP000243579">
    <property type="component" value="Unassembled WGS sequence"/>
</dbReference>
<evidence type="ECO:0000313" key="2">
    <source>
        <dbReference type="Proteomes" id="UP000243579"/>
    </source>
</evidence>
<dbReference type="OrthoDB" id="78003at2759"/>
<evidence type="ECO:0000313" key="1">
    <source>
        <dbReference type="EMBL" id="OQR83188.1"/>
    </source>
</evidence>
<protein>
    <submittedName>
        <fullName evidence="1">Uncharacterized protein</fullName>
    </submittedName>
</protein>
<dbReference type="AlphaFoldDB" id="A0A1V9YBX0"/>
<comment type="caution">
    <text evidence="1">The sequence shown here is derived from an EMBL/GenBank/DDBJ whole genome shotgun (WGS) entry which is preliminary data.</text>
</comment>
<name>A0A1V9YBX0_ACHHY</name>